<dbReference type="Pfam" id="PF13764">
    <property type="entry name" value="E3_UbLigase_R4"/>
    <property type="match status" value="1"/>
</dbReference>
<feature type="domain" description="E3 ubiquitin ligase UBR4 C-terminal" evidence="1">
    <location>
        <begin position="1"/>
        <end position="132"/>
    </location>
</feature>
<keyword evidence="3" id="KW-1185">Reference proteome</keyword>
<name>A0AAD6P4F2_9ROSI</name>
<dbReference type="GO" id="GO:0009926">
    <property type="term" value="P:auxin polar transport"/>
    <property type="evidence" value="ECO:0007669"/>
    <property type="project" value="TreeGrafter"/>
</dbReference>
<dbReference type="Proteomes" id="UP001162972">
    <property type="component" value="Chromosome 3"/>
</dbReference>
<organism evidence="2 3">
    <name type="scientific">Salix udensis</name>
    <dbReference type="NCBI Taxonomy" id="889485"/>
    <lineage>
        <taxon>Eukaryota</taxon>
        <taxon>Viridiplantae</taxon>
        <taxon>Streptophyta</taxon>
        <taxon>Embryophyta</taxon>
        <taxon>Tracheophyta</taxon>
        <taxon>Spermatophyta</taxon>
        <taxon>Magnoliopsida</taxon>
        <taxon>eudicotyledons</taxon>
        <taxon>Gunneridae</taxon>
        <taxon>Pentapetalae</taxon>
        <taxon>rosids</taxon>
        <taxon>fabids</taxon>
        <taxon>Malpighiales</taxon>
        <taxon>Salicaceae</taxon>
        <taxon>Saliceae</taxon>
        <taxon>Salix</taxon>
    </lineage>
</organism>
<dbReference type="PANTHER" id="PTHR21725:SF1">
    <property type="entry name" value="E3 UBIQUITIN-PROTEIN LIGASE UBR4"/>
    <property type="match status" value="1"/>
</dbReference>
<dbReference type="InterPro" id="IPR045189">
    <property type="entry name" value="UBR4-like"/>
</dbReference>
<dbReference type="InterPro" id="IPR025704">
    <property type="entry name" value="E3_Ub_ligase_UBR4_C"/>
</dbReference>
<protein>
    <recommendedName>
        <fullName evidence="1">E3 ubiquitin ligase UBR4 C-terminal domain-containing protein</fullName>
    </recommendedName>
</protein>
<dbReference type="AlphaFoldDB" id="A0AAD6P4F2"/>
<dbReference type="PANTHER" id="PTHR21725">
    <property type="entry name" value="E3 UBIQUITIN-PROTEIN LIGASE UBR4"/>
    <property type="match status" value="1"/>
</dbReference>
<dbReference type="GO" id="GO:0009506">
    <property type="term" value="C:plasmodesma"/>
    <property type="evidence" value="ECO:0007669"/>
    <property type="project" value="TreeGrafter"/>
</dbReference>
<dbReference type="EMBL" id="JAPFFJ010000012">
    <property type="protein sequence ID" value="KAJ6416174.1"/>
    <property type="molecule type" value="Genomic_DNA"/>
</dbReference>
<gene>
    <name evidence="2" type="ORF">OIU84_004884</name>
</gene>
<proteinExistence type="predicted"/>
<evidence type="ECO:0000313" key="2">
    <source>
        <dbReference type="EMBL" id="KAJ6416174.1"/>
    </source>
</evidence>
<dbReference type="GO" id="GO:0005829">
    <property type="term" value="C:cytosol"/>
    <property type="evidence" value="ECO:0007669"/>
    <property type="project" value="TreeGrafter"/>
</dbReference>
<accession>A0AAD6P4F2</accession>
<reference evidence="2 3" key="1">
    <citation type="journal article" date="2023" name="Int. J. Mol. Sci.">
        <title>De Novo Assembly and Annotation of 11 Diverse Shrub Willow (Salix) Genomes Reveals Novel Gene Organization in Sex-Linked Regions.</title>
        <authorList>
            <person name="Hyden B."/>
            <person name="Feng K."/>
            <person name="Yates T.B."/>
            <person name="Jawdy S."/>
            <person name="Cereghino C."/>
            <person name="Smart L.B."/>
            <person name="Muchero W."/>
        </authorList>
    </citation>
    <scope>NUCLEOTIDE SEQUENCE [LARGE SCALE GENOMIC DNA]</scope>
    <source>
        <tissue evidence="2">Shoot tip</tissue>
    </source>
</reference>
<evidence type="ECO:0000259" key="1">
    <source>
        <dbReference type="Pfam" id="PF13764"/>
    </source>
</evidence>
<evidence type="ECO:0000313" key="3">
    <source>
        <dbReference type="Proteomes" id="UP001162972"/>
    </source>
</evidence>
<comment type="caution">
    <text evidence="2">The sequence shown here is derived from an EMBL/GenBank/DDBJ whole genome shotgun (WGS) entry which is preliminary data.</text>
</comment>
<sequence length="137" mass="15016">MTKNPYSSAEVGPMMRDVKNEICNQLDLLALAEDDFAMELLVAGNIISLDWSIAQVYEQVWKKSKIQSSNAAANSTLLSASSVTSARDCPLMTVTNRLQGLDGEANETMIKELEEDREESQDPGLEFAIAGACCVFY</sequence>